<dbReference type="EMBL" id="JADBEM010000001">
    <property type="protein sequence ID" value="MBE1609107.1"/>
    <property type="molecule type" value="Genomic_DNA"/>
</dbReference>
<dbReference type="Pfam" id="PF04167">
    <property type="entry name" value="DUF402"/>
    <property type="match status" value="1"/>
</dbReference>
<comment type="caution">
    <text evidence="3">The sequence shown here is derived from an EMBL/GenBank/DDBJ whole genome shotgun (WGS) entry which is preliminary data.</text>
</comment>
<feature type="domain" description="DUF402" evidence="2">
    <location>
        <begin position="34"/>
        <end position="146"/>
    </location>
</feature>
<reference evidence="3" key="1">
    <citation type="submission" date="2020-10" db="EMBL/GenBank/DDBJ databases">
        <title>Sequencing the genomes of 1000 actinobacteria strains.</title>
        <authorList>
            <person name="Klenk H.-P."/>
        </authorList>
    </citation>
    <scope>NUCLEOTIDE SEQUENCE</scope>
    <source>
        <strain evidence="3">DSM 45354</strain>
    </source>
</reference>
<evidence type="ECO:0000256" key="1">
    <source>
        <dbReference type="ARBA" id="ARBA00022801"/>
    </source>
</evidence>
<organism evidence="3 4">
    <name type="scientific">Actinopolymorpha pittospori</name>
    <dbReference type="NCBI Taxonomy" id="648752"/>
    <lineage>
        <taxon>Bacteria</taxon>
        <taxon>Bacillati</taxon>
        <taxon>Actinomycetota</taxon>
        <taxon>Actinomycetes</taxon>
        <taxon>Propionibacteriales</taxon>
        <taxon>Actinopolymorphaceae</taxon>
        <taxon>Actinopolymorpha</taxon>
    </lineage>
</organism>
<dbReference type="PANTHER" id="PTHR39159">
    <property type="match status" value="1"/>
</dbReference>
<dbReference type="Proteomes" id="UP000638648">
    <property type="component" value="Unassembled WGS sequence"/>
</dbReference>
<dbReference type="RefSeq" id="WP_202896602.1">
    <property type="nucleotide sequence ID" value="NZ_BAABJL010000049.1"/>
</dbReference>
<dbReference type="InterPro" id="IPR035930">
    <property type="entry name" value="FomD-like_sf"/>
</dbReference>
<dbReference type="SUPFAM" id="SSF159234">
    <property type="entry name" value="FomD-like"/>
    <property type="match status" value="1"/>
</dbReference>
<evidence type="ECO:0000313" key="3">
    <source>
        <dbReference type="EMBL" id="MBE1609107.1"/>
    </source>
</evidence>
<dbReference type="AlphaFoldDB" id="A0A927RAK7"/>
<dbReference type="Gene3D" id="2.40.380.10">
    <property type="entry name" value="FomD-like"/>
    <property type="match status" value="1"/>
</dbReference>
<gene>
    <name evidence="3" type="ORF">HEB94_005955</name>
</gene>
<dbReference type="PANTHER" id="PTHR39159:SF1">
    <property type="entry name" value="UPF0374 PROTEIN YGAC"/>
    <property type="match status" value="1"/>
</dbReference>
<evidence type="ECO:0000259" key="2">
    <source>
        <dbReference type="Pfam" id="PF04167"/>
    </source>
</evidence>
<evidence type="ECO:0000313" key="4">
    <source>
        <dbReference type="Proteomes" id="UP000638648"/>
    </source>
</evidence>
<proteinExistence type="predicted"/>
<protein>
    <submittedName>
        <fullName evidence="3">RNA-binding protein associated with RNAse of E/G family</fullName>
    </submittedName>
</protein>
<sequence>MLALARWPGVQGLVATESLHLADTSSRAEALTALASGRWELGKRTWQGTTTLNLMLPGSYFSVILFFRDNDFARWYVNFERPYRRTEIGIDTLDLLLDLVIDPDLSFRWKDEDEYRQGRRLGIITDAEHHRVKQARDQVIALFEQRTGPFAEHWQSWRRSAEWPTPTLPTNVMDVPVTTE</sequence>
<name>A0A927RAK7_9ACTN</name>
<dbReference type="InterPro" id="IPR007295">
    <property type="entry name" value="DUF402"/>
</dbReference>
<keyword evidence="1" id="KW-0378">Hydrolase</keyword>
<keyword evidence="4" id="KW-1185">Reference proteome</keyword>
<dbReference type="InterPro" id="IPR050212">
    <property type="entry name" value="Ntdp-like"/>
</dbReference>
<dbReference type="GO" id="GO:0016787">
    <property type="term" value="F:hydrolase activity"/>
    <property type="evidence" value="ECO:0007669"/>
    <property type="project" value="UniProtKB-KW"/>
</dbReference>
<accession>A0A927RAK7</accession>